<evidence type="ECO:0000313" key="2">
    <source>
        <dbReference type="Proteomes" id="UP000266721"/>
    </source>
</evidence>
<accession>A0A3L5TSR9</accession>
<organism evidence="1 2">
    <name type="scientific">Mytilus galloprovincialis</name>
    <name type="common">Mediterranean mussel</name>
    <dbReference type="NCBI Taxonomy" id="29158"/>
    <lineage>
        <taxon>Eukaryota</taxon>
        <taxon>Metazoa</taxon>
        <taxon>Spiralia</taxon>
        <taxon>Lophotrochozoa</taxon>
        <taxon>Mollusca</taxon>
        <taxon>Bivalvia</taxon>
        <taxon>Autobranchia</taxon>
        <taxon>Pteriomorphia</taxon>
        <taxon>Mytilida</taxon>
        <taxon>Mytiloidea</taxon>
        <taxon>Mytilidae</taxon>
        <taxon>Mytilinae</taxon>
        <taxon>Mytilus</taxon>
    </lineage>
</organism>
<dbReference type="EMBL" id="KV585857">
    <property type="protein sequence ID" value="OPL32934.1"/>
    <property type="molecule type" value="Genomic_DNA"/>
</dbReference>
<feature type="non-terminal residue" evidence="1">
    <location>
        <position position="1"/>
    </location>
</feature>
<keyword evidence="2" id="KW-1185">Reference proteome</keyword>
<sequence>MIQGHASEGRISDADYGGYILDIESGIMEIAKVCKNEAAAKQSLSDIKTRSLDKTVCVQYQNMLLEQIQKETQLEEKLDNIAGQLPEQIELALNKAFRNNMPDIVEQSVQLAVKKIYEPNSKLTI</sequence>
<dbReference type="AlphaFoldDB" id="A0A3L5TSR9"/>
<name>A0A3L5TSR9_MYTGA</name>
<comment type="caution">
    <text evidence="1">The sequence shown here is derived from an EMBL/GenBank/DDBJ whole genome shotgun (WGS) entry which is preliminary data.</text>
</comment>
<proteinExistence type="predicted"/>
<dbReference type="Proteomes" id="UP000266721">
    <property type="component" value="Unassembled WGS sequence"/>
</dbReference>
<protein>
    <submittedName>
        <fullName evidence="1">Uncharacterized protein</fullName>
    </submittedName>
</protein>
<gene>
    <name evidence="1" type="ORF">AM593_04701</name>
</gene>
<feature type="non-terminal residue" evidence="1">
    <location>
        <position position="125"/>
    </location>
</feature>
<reference evidence="1 2" key="1">
    <citation type="journal article" date="2016" name="PLoS ONE">
        <title>A First Insight into the Genome of the Filter-Feeder Mussel Mytilus galloprovincialis.</title>
        <authorList>
            <person name="Murgarella M."/>
            <person name="Puiu D."/>
            <person name="Novoa B."/>
            <person name="Figueras A."/>
            <person name="Posada D."/>
            <person name="Canchaya C."/>
        </authorList>
    </citation>
    <scope>NUCLEOTIDE SEQUENCE [LARGE SCALE GENOMIC DNA]</scope>
    <source>
        <tissue evidence="1">Muscle</tissue>
    </source>
</reference>
<evidence type="ECO:0000313" key="1">
    <source>
        <dbReference type="EMBL" id="OPL32934.1"/>
    </source>
</evidence>